<dbReference type="Proteomes" id="UP000077154">
    <property type="component" value="Unassembled WGS sequence"/>
</dbReference>
<accession>A0A177AN32</accession>
<evidence type="ECO:0000256" key="9">
    <source>
        <dbReference type="SAM" id="MobiDB-lite"/>
    </source>
</evidence>
<reference evidence="10" key="1">
    <citation type="submission" date="2016-03" db="EMBL/GenBank/DDBJ databases">
        <title>Updated assembly of Pseudogymnoascus destructans, the fungus causing white-nose syndrome of bats.</title>
        <authorList>
            <person name="Palmer J.M."/>
            <person name="Drees K.P."/>
            <person name="Foster J.T."/>
            <person name="Lindner D.L."/>
        </authorList>
    </citation>
    <scope>NUCLEOTIDE SEQUENCE [LARGE SCALE GENOMIC DNA]</scope>
    <source>
        <strain evidence="10">20631-21</strain>
    </source>
</reference>
<evidence type="ECO:0000313" key="10">
    <source>
        <dbReference type="EMBL" id="OAF63489.1"/>
    </source>
</evidence>
<gene>
    <name evidence="10" type="ORF">VC83_00422</name>
</gene>
<protein>
    <recommendedName>
        <fullName evidence="3">Conserved oligomeric Golgi complex subunit 1</fullName>
    </recommendedName>
</protein>
<dbReference type="Pfam" id="PF08700">
    <property type="entry name" value="VPS51_Exo84_N"/>
    <property type="match status" value="1"/>
</dbReference>
<evidence type="ECO:0000256" key="6">
    <source>
        <dbReference type="ARBA" id="ARBA00023034"/>
    </source>
</evidence>
<feature type="coiled-coil region" evidence="8">
    <location>
        <begin position="171"/>
        <end position="213"/>
    </location>
</feature>
<dbReference type="AlphaFoldDB" id="A0A177AN32"/>
<keyword evidence="5" id="KW-0653">Protein transport</keyword>
<comment type="subcellular location">
    <subcellularLocation>
        <location evidence="1">Golgi apparatus membrane</location>
        <topology evidence="1">Peripheral membrane protein</topology>
    </subcellularLocation>
</comment>
<dbReference type="RefSeq" id="XP_024328755.1">
    <property type="nucleotide sequence ID" value="XM_024464116.1"/>
</dbReference>
<dbReference type="InterPro" id="IPR033370">
    <property type="entry name" value="COG1"/>
</dbReference>
<dbReference type="GeneID" id="36283520"/>
<keyword evidence="8" id="KW-0175">Coiled coil</keyword>
<comment type="similarity">
    <text evidence="2">Belongs to the COG1 family.</text>
</comment>
<dbReference type="GO" id="GO:0017119">
    <property type="term" value="C:Golgi transport complex"/>
    <property type="evidence" value="ECO:0007669"/>
    <property type="project" value="InterPro"/>
</dbReference>
<evidence type="ECO:0000256" key="4">
    <source>
        <dbReference type="ARBA" id="ARBA00022448"/>
    </source>
</evidence>
<keyword evidence="7" id="KW-0472">Membrane</keyword>
<keyword evidence="4" id="KW-0813">Transport</keyword>
<dbReference type="GO" id="GO:0000139">
    <property type="term" value="C:Golgi membrane"/>
    <property type="evidence" value="ECO:0007669"/>
    <property type="project" value="UniProtKB-SubCell"/>
</dbReference>
<dbReference type="EMBL" id="KV441386">
    <property type="protein sequence ID" value="OAF63489.1"/>
    <property type="molecule type" value="Genomic_DNA"/>
</dbReference>
<dbReference type="OrthoDB" id="46189at2759"/>
<dbReference type="PANTHER" id="PTHR31658:SF0">
    <property type="entry name" value="CONSERVED OLIGOMERIC GOLGI COMPLEX SUBUNIT 1"/>
    <property type="match status" value="1"/>
</dbReference>
<dbReference type="GO" id="GO:0015031">
    <property type="term" value="P:protein transport"/>
    <property type="evidence" value="ECO:0007669"/>
    <property type="project" value="UniProtKB-KW"/>
</dbReference>
<organism evidence="10">
    <name type="scientific">Pseudogymnoascus destructans</name>
    <dbReference type="NCBI Taxonomy" id="655981"/>
    <lineage>
        <taxon>Eukaryota</taxon>
        <taxon>Fungi</taxon>
        <taxon>Dikarya</taxon>
        <taxon>Ascomycota</taxon>
        <taxon>Pezizomycotina</taxon>
        <taxon>Leotiomycetes</taxon>
        <taxon>Thelebolales</taxon>
        <taxon>Thelebolaceae</taxon>
        <taxon>Pseudogymnoascus</taxon>
    </lineage>
</organism>
<feature type="compositionally biased region" description="Basic and acidic residues" evidence="9">
    <location>
        <begin position="710"/>
        <end position="721"/>
    </location>
</feature>
<dbReference type="PANTHER" id="PTHR31658">
    <property type="entry name" value="CONSERVED OLIGOMERIC GOLGI COMPLEX SUBUNIT 1"/>
    <property type="match status" value="1"/>
</dbReference>
<evidence type="ECO:0000256" key="1">
    <source>
        <dbReference type="ARBA" id="ARBA00004395"/>
    </source>
</evidence>
<keyword evidence="6" id="KW-0333">Golgi apparatus</keyword>
<name>A0A177AN32_9PEZI</name>
<evidence type="ECO:0000256" key="7">
    <source>
        <dbReference type="ARBA" id="ARBA00023136"/>
    </source>
</evidence>
<dbReference type="VEuPathDB" id="FungiDB:GMDG_03213"/>
<sequence length="805" mass="88247">MASSTPDLSTATAAEVFKQPLPTVRLLHRQLHTSLDEKNARLRTLVGGSYRQLLGTAEMIVDMRRDIEVVEAKLGGVADGCGVAVVGHRVAALGKLGARAGHGDAERRLGRAARVKVLGGCVIAIGRLLRGREGEVRKGRRLVTTAKTLVLSRLLVKSLGDDGEDEDEDEDEDEEAVIAELKRKLGSLRRRLLRTVERAMENLDGDREELVNALCAYSLATSSGARDVLRQFLHVRGAAMSTALDIQEEGDLGEGGMQKHIIHALGLLAKTLVDVQALVPRRLADALLNLKGDHLLKDEGVRELEGLRLDICERWFGDEITYFTPYIRHDDLDGPQSVATLKGWAKKASEVFLEGFEKLLEAVQNFSAVAELRTKAFEEWVAEGGKARGFDSSVMLDGLRKVVNERMVGILEARVDRLHLVNTEVEAALGVIASGGVERQGGLWDAKLLEMGLGNGAVAFKQAIVNNVHGRDNAVSRVIKSYEEWKRLVDEVATAIDQLKKQKWNDDLDSLEDEDVLEERQRSLSQEDPEQLQSRLKANLEQAFSTFHTKLEASFSTYEKSEHVGDTTIFILRVLRGLRAELPEQTDLSSFGVSLVPKMHQALATKISSETVPAYRAALRARKRVVGRALWEGEPELPIYPSPWTFKFLHAVTAAMAGVGRDLWSRAAVDVLKGCMGDELGSNMAADVKSAEKEAPKTNGDGDNADDETTVEKAESEDKAVDSTAGDAVDPVVVAKDILVQTLFDTVVLRLCLSVSGTPESKDKLVDLEKSLTKQVDLTPSSNERLTKSAQEYWKRTSLLLGPLA</sequence>
<feature type="region of interest" description="Disordered" evidence="9">
    <location>
        <begin position="687"/>
        <end position="725"/>
    </location>
</feature>
<evidence type="ECO:0000256" key="2">
    <source>
        <dbReference type="ARBA" id="ARBA00006653"/>
    </source>
</evidence>
<dbReference type="GO" id="GO:0006891">
    <property type="term" value="P:intra-Golgi vesicle-mediated transport"/>
    <property type="evidence" value="ECO:0007669"/>
    <property type="project" value="InterPro"/>
</dbReference>
<evidence type="ECO:0000256" key="5">
    <source>
        <dbReference type="ARBA" id="ARBA00022927"/>
    </source>
</evidence>
<evidence type="ECO:0000256" key="3">
    <source>
        <dbReference type="ARBA" id="ARBA00020978"/>
    </source>
</evidence>
<proteinExistence type="inferred from homology"/>
<evidence type="ECO:0000256" key="8">
    <source>
        <dbReference type="SAM" id="Coils"/>
    </source>
</evidence>
<dbReference type="eggNOG" id="ENOG502RN59">
    <property type="taxonomic scope" value="Eukaryota"/>
</dbReference>